<dbReference type="Proteomes" id="UP000609726">
    <property type="component" value="Unassembled WGS sequence"/>
</dbReference>
<comment type="caution">
    <text evidence="2">The sequence shown here is derived from an EMBL/GenBank/DDBJ whole genome shotgun (WGS) entry which is preliminary data.</text>
</comment>
<sequence>MTDLTRQEIDAKLVAGEAKVDARLANFDTSIKTGFADLRAEFADLRAEFVELRGEMARHRAEVRAEMEKMRAEMHKGMTDIVKWVIAVNLASVGALFTVSKMTEKPPSPALVQPAPIIITIPMPQLAAPPAAPAPPN</sequence>
<feature type="coiled-coil region" evidence="1">
    <location>
        <begin position="35"/>
        <end position="62"/>
    </location>
</feature>
<dbReference type="Gene3D" id="1.20.58.130">
    <property type="match status" value="1"/>
</dbReference>
<gene>
    <name evidence="2" type="ORF">F2P45_19950</name>
</gene>
<evidence type="ECO:0000313" key="2">
    <source>
        <dbReference type="EMBL" id="NHZ91271.1"/>
    </source>
</evidence>
<organism evidence="2 3">
    <name type="scientific">Massilia mucilaginosa</name>
    <dbReference type="NCBI Taxonomy" id="2609282"/>
    <lineage>
        <taxon>Bacteria</taxon>
        <taxon>Pseudomonadati</taxon>
        <taxon>Pseudomonadota</taxon>
        <taxon>Betaproteobacteria</taxon>
        <taxon>Burkholderiales</taxon>
        <taxon>Oxalobacteraceae</taxon>
        <taxon>Telluria group</taxon>
        <taxon>Massilia</taxon>
    </lineage>
</organism>
<evidence type="ECO:0000313" key="3">
    <source>
        <dbReference type="Proteomes" id="UP000609726"/>
    </source>
</evidence>
<keyword evidence="1" id="KW-0175">Coiled coil</keyword>
<name>A0ABX0NX47_9BURK</name>
<dbReference type="EMBL" id="WHJH01000026">
    <property type="protein sequence ID" value="NHZ91271.1"/>
    <property type="molecule type" value="Genomic_DNA"/>
</dbReference>
<evidence type="ECO:0000256" key="1">
    <source>
        <dbReference type="SAM" id="Coils"/>
    </source>
</evidence>
<protein>
    <recommendedName>
        <fullName evidence="4">DUF1640 domain-containing protein</fullName>
    </recommendedName>
</protein>
<accession>A0ABX0NX47</accession>
<evidence type="ECO:0008006" key="4">
    <source>
        <dbReference type="Google" id="ProtNLM"/>
    </source>
</evidence>
<keyword evidence="3" id="KW-1185">Reference proteome</keyword>
<reference evidence="2 3" key="1">
    <citation type="submission" date="2019-10" db="EMBL/GenBank/DDBJ databases">
        <title>Taxonomy of Antarctic Massilia spp.: description of Massilia rubra sp. nov., Massilia aquatica sp. nov., Massilia mucilaginosa sp. nov., Massilia frigida sp. nov. isolated from streams, lakes and regoliths.</title>
        <authorList>
            <person name="Holochova P."/>
            <person name="Sedlacek I."/>
            <person name="Kralova S."/>
            <person name="Maslanova I."/>
            <person name="Busse H.-J."/>
            <person name="Stankova E."/>
            <person name="Vrbovska V."/>
            <person name="Kovarovic V."/>
            <person name="Bartak M."/>
            <person name="Svec P."/>
            <person name="Pantucek R."/>
        </authorList>
    </citation>
    <scope>NUCLEOTIDE SEQUENCE [LARGE SCALE GENOMIC DNA]</scope>
    <source>
        <strain evidence="2 3">CCM 8733</strain>
    </source>
</reference>
<proteinExistence type="predicted"/>